<reference evidence="3 4" key="1">
    <citation type="journal article" date="2019" name="Int. J. Syst. Evol. Microbiol.">
        <title>The Global Catalogue of Microorganisms (GCM) 10K type strain sequencing project: providing services to taxonomists for standard genome sequencing and annotation.</title>
        <authorList>
            <consortium name="The Broad Institute Genomics Platform"/>
            <consortium name="The Broad Institute Genome Sequencing Center for Infectious Disease"/>
            <person name="Wu L."/>
            <person name="Ma J."/>
        </authorList>
    </citation>
    <scope>NUCLEOTIDE SEQUENCE [LARGE SCALE GENOMIC DNA]</scope>
    <source>
        <strain evidence="3 4">JCM 11117</strain>
    </source>
</reference>
<feature type="region of interest" description="Disordered" evidence="1">
    <location>
        <begin position="77"/>
        <end position="121"/>
    </location>
</feature>
<dbReference type="RefSeq" id="WP_343947194.1">
    <property type="nucleotide sequence ID" value="NZ_BAAAHP010000361.1"/>
</dbReference>
<organism evidence="3 4">
    <name type="scientific">Pseudonocardia zijingensis</name>
    <dbReference type="NCBI Taxonomy" id="153376"/>
    <lineage>
        <taxon>Bacteria</taxon>
        <taxon>Bacillati</taxon>
        <taxon>Actinomycetota</taxon>
        <taxon>Actinomycetes</taxon>
        <taxon>Pseudonocardiales</taxon>
        <taxon>Pseudonocardiaceae</taxon>
        <taxon>Pseudonocardia</taxon>
    </lineage>
</organism>
<keyword evidence="2" id="KW-0732">Signal</keyword>
<feature type="chain" id="PRO_5046648725" evidence="2">
    <location>
        <begin position="21"/>
        <end position="121"/>
    </location>
</feature>
<evidence type="ECO:0000256" key="2">
    <source>
        <dbReference type="SAM" id="SignalP"/>
    </source>
</evidence>
<feature type="signal peptide" evidence="2">
    <location>
        <begin position="1"/>
        <end position="20"/>
    </location>
</feature>
<evidence type="ECO:0000313" key="3">
    <source>
        <dbReference type="EMBL" id="GAA0910226.1"/>
    </source>
</evidence>
<sequence>MLAAVALVALIGTGCSNAPAETGGAAPAPAGNSDSNATGETGDVGDRTGPTGPPPSPAELEELLEVRREAARCMRENGVEDFPDPDANGHILYYGDDPDMESAREKCARAGDGGREPGTGG</sequence>
<dbReference type="Proteomes" id="UP001499967">
    <property type="component" value="Unassembled WGS sequence"/>
</dbReference>
<accession>A0ABN1NKQ5</accession>
<feature type="compositionally biased region" description="Basic and acidic residues" evidence="1">
    <location>
        <begin position="101"/>
        <end position="115"/>
    </location>
</feature>
<name>A0ABN1NKQ5_9PSEU</name>
<gene>
    <name evidence="3" type="ORF">GCM10009559_80610</name>
</gene>
<feature type="compositionally biased region" description="Low complexity" evidence="1">
    <location>
        <begin position="18"/>
        <end position="31"/>
    </location>
</feature>
<comment type="caution">
    <text evidence="3">The sequence shown here is derived from an EMBL/GenBank/DDBJ whole genome shotgun (WGS) entry which is preliminary data.</text>
</comment>
<protein>
    <submittedName>
        <fullName evidence="3">Uncharacterized protein</fullName>
    </submittedName>
</protein>
<dbReference type="EMBL" id="BAAAHP010000361">
    <property type="protein sequence ID" value="GAA0910226.1"/>
    <property type="molecule type" value="Genomic_DNA"/>
</dbReference>
<evidence type="ECO:0000313" key="4">
    <source>
        <dbReference type="Proteomes" id="UP001499967"/>
    </source>
</evidence>
<keyword evidence="4" id="KW-1185">Reference proteome</keyword>
<proteinExistence type="predicted"/>
<feature type="region of interest" description="Disordered" evidence="1">
    <location>
        <begin position="16"/>
        <end position="59"/>
    </location>
</feature>
<evidence type="ECO:0000256" key="1">
    <source>
        <dbReference type="SAM" id="MobiDB-lite"/>
    </source>
</evidence>